<proteinExistence type="inferred from homology"/>
<comment type="similarity">
    <text evidence="2">Belongs to the AB hydrolase superfamily. FUS2 hydrolase family.</text>
</comment>
<evidence type="ECO:0000259" key="3">
    <source>
        <dbReference type="Pfam" id="PF00561"/>
    </source>
</evidence>
<dbReference type="PANTHER" id="PTHR22946">
    <property type="entry name" value="DIENELACTONE HYDROLASE DOMAIN-CONTAINING PROTEIN-RELATED"/>
    <property type="match status" value="1"/>
</dbReference>
<protein>
    <submittedName>
        <fullName evidence="4">Alpha/beta-hydrolase</fullName>
    </submittedName>
</protein>
<feature type="domain" description="AB hydrolase-1" evidence="3">
    <location>
        <begin position="32"/>
        <end position="275"/>
    </location>
</feature>
<sequence>MSRSSISIPSLTPGWNIDAWSFVPEGTAGPHPVIIMAHGLGGTKLMGLAAYAEQFSAAGYACIVFDYRRWGRSDGTRRNSVYISEQLDDYRSVVEYARLQTEYDPQRVILWGFSASGGHVLALASEPSLNVAAGMALNAFCGLHPPKPRLNWWLIKHLAFGFMDLFSNLLDLEPLYIRLVQPPGKLALFTDPGACEGYYSITEDPSDFPNQIAASFVLRAMNNQPARDIHRIKRPLLLVAAQNDGICPPSQIVDTSRIIPTAELIEVPGDHFDIFRGNSDWERSIESQLAFLTKHFPL</sequence>
<dbReference type="InterPro" id="IPR000073">
    <property type="entry name" value="AB_hydrolase_1"/>
</dbReference>
<keyword evidence="5" id="KW-1185">Reference proteome</keyword>
<dbReference type="Gene3D" id="3.40.50.1820">
    <property type="entry name" value="alpha/beta hydrolase"/>
    <property type="match status" value="2"/>
</dbReference>
<dbReference type="InterPro" id="IPR029058">
    <property type="entry name" value="AB_hydrolase_fold"/>
</dbReference>
<evidence type="ECO:0000256" key="2">
    <source>
        <dbReference type="ARBA" id="ARBA00038115"/>
    </source>
</evidence>
<dbReference type="GO" id="GO:0016788">
    <property type="term" value="F:hydrolase activity, acting on ester bonds"/>
    <property type="evidence" value="ECO:0007669"/>
    <property type="project" value="UniProtKB-ARBA"/>
</dbReference>
<reference evidence="4" key="1">
    <citation type="submission" date="2023-03" db="EMBL/GenBank/DDBJ databases">
        <title>Massive genome expansion in bonnet fungi (Mycena s.s.) driven by repeated elements and novel gene families across ecological guilds.</title>
        <authorList>
            <consortium name="Lawrence Berkeley National Laboratory"/>
            <person name="Harder C.B."/>
            <person name="Miyauchi S."/>
            <person name="Viragh M."/>
            <person name="Kuo A."/>
            <person name="Thoen E."/>
            <person name="Andreopoulos B."/>
            <person name="Lu D."/>
            <person name="Skrede I."/>
            <person name="Drula E."/>
            <person name="Henrissat B."/>
            <person name="Morin E."/>
            <person name="Kohler A."/>
            <person name="Barry K."/>
            <person name="LaButti K."/>
            <person name="Morin E."/>
            <person name="Salamov A."/>
            <person name="Lipzen A."/>
            <person name="Mereny Z."/>
            <person name="Hegedus B."/>
            <person name="Baldrian P."/>
            <person name="Stursova M."/>
            <person name="Weitz H."/>
            <person name="Taylor A."/>
            <person name="Grigoriev I.V."/>
            <person name="Nagy L.G."/>
            <person name="Martin F."/>
            <person name="Kauserud H."/>
        </authorList>
    </citation>
    <scope>NUCLEOTIDE SEQUENCE</scope>
    <source>
        <strain evidence="4">CBHHK173m</strain>
    </source>
</reference>
<dbReference type="Proteomes" id="UP001222325">
    <property type="component" value="Unassembled WGS sequence"/>
</dbReference>
<name>A0AAD6XDS0_9AGAR</name>
<accession>A0AAD6XDS0</accession>
<dbReference type="PANTHER" id="PTHR22946:SF9">
    <property type="entry name" value="POLYKETIDE TRANSFERASE AF380"/>
    <property type="match status" value="1"/>
</dbReference>
<evidence type="ECO:0000313" key="4">
    <source>
        <dbReference type="EMBL" id="KAJ7068886.1"/>
    </source>
</evidence>
<dbReference type="InterPro" id="IPR050261">
    <property type="entry name" value="FrsA_esterase"/>
</dbReference>
<comment type="caution">
    <text evidence="4">The sequence shown here is derived from an EMBL/GenBank/DDBJ whole genome shotgun (WGS) entry which is preliminary data.</text>
</comment>
<dbReference type="Pfam" id="PF00561">
    <property type="entry name" value="Abhydrolase_1"/>
    <property type="match status" value="1"/>
</dbReference>
<dbReference type="EMBL" id="JARJCN010000147">
    <property type="protein sequence ID" value="KAJ7068886.1"/>
    <property type="molecule type" value="Genomic_DNA"/>
</dbReference>
<keyword evidence="1" id="KW-0378">Hydrolase</keyword>
<evidence type="ECO:0000313" key="5">
    <source>
        <dbReference type="Proteomes" id="UP001222325"/>
    </source>
</evidence>
<organism evidence="4 5">
    <name type="scientific">Mycena belliarum</name>
    <dbReference type="NCBI Taxonomy" id="1033014"/>
    <lineage>
        <taxon>Eukaryota</taxon>
        <taxon>Fungi</taxon>
        <taxon>Dikarya</taxon>
        <taxon>Basidiomycota</taxon>
        <taxon>Agaricomycotina</taxon>
        <taxon>Agaricomycetes</taxon>
        <taxon>Agaricomycetidae</taxon>
        <taxon>Agaricales</taxon>
        <taxon>Marasmiineae</taxon>
        <taxon>Mycenaceae</taxon>
        <taxon>Mycena</taxon>
    </lineage>
</organism>
<gene>
    <name evidence="4" type="ORF">B0H15DRAFT_794007</name>
</gene>
<dbReference type="SUPFAM" id="SSF53474">
    <property type="entry name" value="alpha/beta-Hydrolases"/>
    <property type="match status" value="1"/>
</dbReference>
<dbReference type="AlphaFoldDB" id="A0AAD6XDS0"/>
<evidence type="ECO:0000256" key="1">
    <source>
        <dbReference type="ARBA" id="ARBA00022801"/>
    </source>
</evidence>